<keyword evidence="2" id="KW-0732">Signal</keyword>
<evidence type="ECO:0000313" key="5">
    <source>
        <dbReference type="EMBL" id="CAG7714500.1"/>
    </source>
</evidence>
<protein>
    <recommendedName>
        <fullName evidence="4">LRRNT domain-containing protein</fullName>
    </recommendedName>
</protein>
<keyword evidence="6" id="KW-1185">Reference proteome</keyword>
<dbReference type="EMBL" id="CAJVCH010034129">
    <property type="protein sequence ID" value="CAG7714500.1"/>
    <property type="molecule type" value="Genomic_DNA"/>
</dbReference>
<name>A0A8J2NV90_9HEXA</name>
<dbReference type="PANTHER" id="PTHR24369:SF210">
    <property type="entry name" value="CHAOPTIN-RELATED"/>
    <property type="match status" value="1"/>
</dbReference>
<dbReference type="InterPro" id="IPR000372">
    <property type="entry name" value="LRRNT"/>
</dbReference>
<organism evidence="5 6">
    <name type="scientific">Allacma fusca</name>
    <dbReference type="NCBI Taxonomy" id="39272"/>
    <lineage>
        <taxon>Eukaryota</taxon>
        <taxon>Metazoa</taxon>
        <taxon>Ecdysozoa</taxon>
        <taxon>Arthropoda</taxon>
        <taxon>Hexapoda</taxon>
        <taxon>Collembola</taxon>
        <taxon>Symphypleona</taxon>
        <taxon>Sminthuridae</taxon>
        <taxon>Allacma</taxon>
    </lineage>
</organism>
<comment type="caution">
    <text evidence="5">The sequence shown here is derived from an EMBL/GenBank/DDBJ whole genome shotgun (WGS) entry which is preliminary data.</text>
</comment>
<dbReference type="Pfam" id="PF01462">
    <property type="entry name" value="LRRNT"/>
    <property type="match status" value="1"/>
</dbReference>
<dbReference type="InterPro" id="IPR050541">
    <property type="entry name" value="LRR_TM_domain-containing"/>
</dbReference>
<dbReference type="Proteomes" id="UP000708208">
    <property type="component" value="Unassembled WGS sequence"/>
</dbReference>
<dbReference type="AlphaFoldDB" id="A0A8J2NV90"/>
<proteinExistence type="predicted"/>
<evidence type="ECO:0000256" key="1">
    <source>
        <dbReference type="ARBA" id="ARBA00022614"/>
    </source>
</evidence>
<dbReference type="PANTHER" id="PTHR24369">
    <property type="entry name" value="ANTIGEN BSP, PUTATIVE-RELATED"/>
    <property type="match status" value="1"/>
</dbReference>
<dbReference type="SMART" id="SM00013">
    <property type="entry name" value="LRRNT"/>
    <property type="match status" value="1"/>
</dbReference>
<accession>A0A8J2NV90</accession>
<dbReference type="InterPro" id="IPR001611">
    <property type="entry name" value="Leu-rich_rpt"/>
</dbReference>
<keyword evidence="1" id="KW-0433">Leucine-rich repeat</keyword>
<reference evidence="5" key="1">
    <citation type="submission" date="2021-06" db="EMBL/GenBank/DDBJ databases">
        <authorList>
            <person name="Hodson N. C."/>
            <person name="Mongue J. A."/>
            <person name="Jaron S. K."/>
        </authorList>
    </citation>
    <scope>NUCLEOTIDE SEQUENCE</scope>
</reference>
<evidence type="ECO:0000259" key="4">
    <source>
        <dbReference type="SMART" id="SM00013"/>
    </source>
</evidence>
<evidence type="ECO:0000313" key="6">
    <source>
        <dbReference type="Proteomes" id="UP000708208"/>
    </source>
</evidence>
<dbReference type="GO" id="GO:0005886">
    <property type="term" value="C:plasma membrane"/>
    <property type="evidence" value="ECO:0007669"/>
    <property type="project" value="TreeGrafter"/>
</dbReference>
<keyword evidence="3" id="KW-0677">Repeat</keyword>
<evidence type="ECO:0000256" key="2">
    <source>
        <dbReference type="ARBA" id="ARBA00022729"/>
    </source>
</evidence>
<feature type="domain" description="LRRNT" evidence="4">
    <location>
        <begin position="64"/>
        <end position="96"/>
    </location>
</feature>
<dbReference type="OrthoDB" id="676979at2759"/>
<dbReference type="Pfam" id="PF13855">
    <property type="entry name" value="LRR_8"/>
    <property type="match status" value="1"/>
</dbReference>
<sequence>MSLWSNWDSFITPLGVSRADGSGLSRLHVADRMFKNTQRISMVLLVAVLVFVTSSGLNNDVLGICPKDCQCYNLQVDCSHRGLHSVPKGIPRNVEKIELQGNNLTTIRLSDFAGLGSLRVIQLSDNEIHTVEKGSFQDLASLERLLPAHRLRTTRALPLLSIELSGIQERCGDTSFQILRMFFHGYVESWARLVSLDDRLSGD</sequence>
<evidence type="ECO:0000256" key="3">
    <source>
        <dbReference type="ARBA" id="ARBA00022737"/>
    </source>
</evidence>
<gene>
    <name evidence="5" type="ORF">AFUS01_LOCUS5361</name>
</gene>